<dbReference type="OrthoDB" id="7595792at2"/>
<reference evidence="2 3" key="1">
    <citation type="submission" date="2019-07" db="EMBL/GenBank/DDBJ databases">
        <title>Novel species isolated from glacier.</title>
        <authorList>
            <person name="Liu Q."/>
            <person name="Xin Y.-H."/>
        </authorList>
    </citation>
    <scope>NUCLEOTIDE SEQUENCE [LARGE SCALE GENOMIC DNA]</scope>
    <source>
        <strain evidence="2 3">LB1R16</strain>
    </source>
</reference>
<dbReference type="AlphaFoldDB" id="A0A552UI59"/>
<dbReference type="RefSeq" id="WP_144236598.1">
    <property type="nucleotide sequence ID" value="NZ_VJWA01000001.1"/>
</dbReference>
<evidence type="ECO:0000256" key="1">
    <source>
        <dbReference type="SAM" id="SignalP"/>
    </source>
</evidence>
<sequence length="281" mass="28957">MTANFFEMEINMIKKTLTAAALAAGTMFVAATPAQAVITTFAQYQALPGQTANIYWKNNAADNSTGTGGSIYTTATNSSTVAGSRLVSFSFLQPSLAAFVTNVNASFTLNASVAATPALLAGGFLIQPGIAGSFSFLTTAPITVGNTFYATGSNLLSATFSQGAIVGQRNGTSGSFSATSEDPADTIVYTSDFLTFDPTSSLDFSLSLTSITGVLQAVPTNTTPTRALRSFRALSTGSFSSDPAPIVTAIPEPAVWGLMIVGFGMVGLQTRRRARNATVAA</sequence>
<dbReference type="NCBIfam" id="NF035944">
    <property type="entry name" value="PEPxxWA-CTERM"/>
    <property type="match status" value="1"/>
</dbReference>
<feature type="signal peptide" evidence="1">
    <location>
        <begin position="1"/>
        <end position="36"/>
    </location>
</feature>
<organism evidence="2 3">
    <name type="scientific">Glacieibacterium frigidum</name>
    <dbReference type="NCBI Taxonomy" id="2593303"/>
    <lineage>
        <taxon>Bacteria</taxon>
        <taxon>Pseudomonadati</taxon>
        <taxon>Pseudomonadota</taxon>
        <taxon>Alphaproteobacteria</taxon>
        <taxon>Sphingomonadales</taxon>
        <taxon>Sphingosinicellaceae</taxon>
        <taxon>Glacieibacterium</taxon>
    </lineage>
</organism>
<keyword evidence="1" id="KW-0732">Signal</keyword>
<accession>A0A552UI59</accession>
<evidence type="ECO:0000313" key="2">
    <source>
        <dbReference type="EMBL" id="TRW17904.1"/>
    </source>
</evidence>
<feature type="chain" id="PRO_5021781093" description="PEP-CTERM protein-sorting domain-containing protein" evidence="1">
    <location>
        <begin position="37"/>
        <end position="281"/>
    </location>
</feature>
<protein>
    <recommendedName>
        <fullName evidence="4">PEP-CTERM protein-sorting domain-containing protein</fullName>
    </recommendedName>
</protein>
<dbReference type="EMBL" id="VJWA01000001">
    <property type="protein sequence ID" value="TRW17904.1"/>
    <property type="molecule type" value="Genomic_DNA"/>
</dbReference>
<evidence type="ECO:0008006" key="4">
    <source>
        <dbReference type="Google" id="ProtNLM"/>
    </source>
</evidence>
<comment type="caution">
    <text evidence="2">The sequence shown here is derived from an EMBL/GenBank/DDBJ whole genome shotgun (WGS) entry which is preliminary data.</text>
</comment>
<dbReference type="Proteomes" id="UP000317894">
    <property type="component" value="Unassembled WGS sequence"/>
</dbReference>
<keyword evidence="3" id="KW-1185">Reference proteome</keyword>
<evidence type="ECO:0000313" key="3">
    <source>
        <dbReference type="Proteomes" id="UP000317894"/>
    </source>
</evidence>
<gene>
    <name evidence="2" type="ORF">FMM06_07190</name>
</gene>
<name>A0A552UI59_9SPHN</name>
<proteinExistence type="predicted"/>